<protein>
    <recommendedName>
        <fullName evidence="2">Transcriptional repressor PaaX-like central Cas2-like domain-containing protein</fullName>
    </recommendedName>
</protein>
<feature type="domain" description="Transcriptional repressor PaaX-like central Cas2-like" evidence="2">
    <location>
        <begin position="112"/>
        <end position="185"/>
    </location>
</feature>
<dbReference type="EMBL" id="PCSX01000025">
    <property type="protein sequence ID" value="PIP58202.1"/>
    <property type="molecule type" value="Genomic_DNA"/>
</dbReference>
<keyword evidence="1" id="KW-0812">Transmembrane</keyword>
<organism evidence="3 4">
    <name type="scientific">Candidatus Vogelbacteria bacterium CG22_combo_CG10-13_8_21_14_all_37_9</name>
    <dbReference type="NCBI Taxonomy" id="1975046"/>
    <lineage>
        <taxon>Bacteria</taxon>
        <taxon>Candidatus Vogeliibacteriota</taxon>
    </lineage>
</organism>
<accession>A0A2H0BKK5</accession>
<dbReference type="InterPro" id="IPR048846">
    <property type="entry name" value="PaaX-like_central"/>
</dbReference>
<keyword evidence="1" id="KW-0472">Membrane</keyword>
<dbReference type="Pfam" id="PF20803">
    <property type="entry name" value="PaaX_M"/>
    <property type="match status" value="1"/>
</dbReference>
<evidence type="ECO:0000313" key="3">
    <source>
        <dbReference type="EMBL" id="PIP58202.1"/>
    </source>
</evidence>
<dbReference type="Gene3D" id="3.30.70.2650">
    <property type="match status" value="1"/>
</dbReference>
<evidence type="ECO:0000256" key="1">
    <source>
        <dbReference type="SAM" id="Phobius"/>
    </source>
</evidence>
<gene>
    <name evidence="3" type="ORF">COX02_01565</name>
</gene>
<evidence type="ECO:0000313" key="4">
    <source>
        <dbReference type="Proteomes" id="UP000229334"/>
    </source>
</evidence>
<dbReference type="PANTHER" id="PTHR30319:SF1">
    <property type="entry name" value="TRANSCRIPTIONAL REPRESSOR PAAX"/>
    <property type="match status" value="1"/>
</dbReference>
<dbReference type="Proteomes" id="UP000229334">
    <property type="component" value="Unassembled WGS sequence"/>
</dbReference>
<name>A0A2H0BKK5_9BACT</name>
<sequence length="198" mass="23484">MAKQSLKKTYHRLRIDPVKRNYLTQAIMISVYIAGTMAIIAIAPKALELVKPLKRIWKRSQNQQKYYISKKIKDLIKKDLLVIDKNGNVSITATGENFLAKETKKENINNKADWDGKWRVIIFDIKERERRKRDYFRIELQESGFIKLQNSVWISPFPNDDLIELLKQDLRLQSEIIYFEATKIPEELEKILSRTFFH</sequence>
<keyword evidence="1" id="KW-1133">Transmembrane helix</keyword>
<dbReference type="GO" id="GO:0006351">
    <property type="term" value="P:DNA-templated transcription"/>
    <property type="evidence" value="ECO:0007669"/>
    <property type="project" value="TreeGrafter"/>
</dbReference>
<dbReference type="AlphaFoldDB" id="A0A2H0BKK5"/>
<evidence type="ECO:0000259" key="2">
    <source>
        <dbReference type="Pfam" id="PF20803"/>
    </source>
</evidence>
<reference evidence="3 4" key="1">
    <citation type="submission" date="2017-09" db="EMBL/GenBank/DDBJ databases">
        <title>Depth-based differentiation of microbial function through sediment-hosted aquifers and enrichment of novel symbionts in the deep terrestrial subsurface.</title>
        <authorList>
            <person name="Probst A.J."/>
            <person name="Ladd B."/>
            <person name="Jarett J.K."/>
            <person name="Geller-Mcgrath D.E."/>
            <person name="Sieber C.M."/>
            <person name="Emerson J.B."/>
            <person name="Anantharaman K."/>
            <person name="Thomas B.C."/>
            <person name="Malmstrom R."/>
            <person name="Stieglmeier M."/>
            <person name="Klingl A."/>
            <person name="Woyke T."/>
            <person name="Ryan C.M."/>
            <person name="Banfield J.F."/>
        </authorList>
    </citation>
    <scope>NUCLEOTIDE SEQUENCE [LARGE SCALE GENOMIC DNA]</scope>
    <source>
        <strain evidence="3">CG22_combo_CG10-13_8_21_14_all_37_9</strain>
    </source>
</reference>
<comment type="caution">
    <text evidence="3">The sequence shown here is derived from an EMBL/GenBank/DDBJ whole genome shotgun (WGS) entry which is preliminary data.</text>
</comment>
<proteinExistence type="predicted"/>
<dbReference type="PANTHER" id="PTHR30319">
    <property type="entry name" value="PHENYLACETIC ACID REGULATOR-RELATED TRANSCRIPTIONAL REPRESSOR"/>
    <property type="match status" value="1"/>
</dbReference>
<feature type="transmembrane region" description="Helical" evidence="1">
    <location>
        <begin position="21"/>
        <end position="43"/>
    </location>
</feature>